<dbReference type="InterPro" id="IPR022409">
    <property type="entry name" value="PKD/Chitinase_dom"/>
</dbReference>
<dbReference type="InterPro" id="IPR000064">
    <property type="entry name" value="NLP_P60_dom"/>
</dbReference>
<dbReference type="OrthoDB" id="103676at2157"/>
<dbReference type="Gene3D" id="2.60.40.10">
    <property type="entry name" value="Immunoglobulins"/>
    <property type="match status" value="4"/>
</dbReference>
<reference evidence="9 10" key="1">
    <citation type="journal article" date="2017" name="BMC Genomics">
        <title>Genomic analysis of methanogenic archaea reveals a shift towards energy conservation.</title>
        <authorList>
            <person name="Gilmore S.P."/>
            <person name="Henske J.K."/>
            <person name="Sexton J.A."/>
            <person name="Solomon K.V."/>
            <person name="Seppala S."/>
            <person name="Yoo J.I."/>
            <person name="Huyett L.M."/>
            <person name="Pressman A."/>
            <person name="Cogan J.Z."/>
            <person name="Kivenson V."/>
            <person name="Peng X."/>
            <person name="Tan Y."/>
            <person name="Valentine D.L."/>
            <person name="O'Malley M.A."/>
        </authorList>
    </citation>
    <scope>NUCLEOTIDE SEQUENCE [LARGE SCALE GENOMIC DNA]</scope>
    <source>
        <strain evidence="9 10">MC-15</strain>
    </source>
</reference>
<feature type="compositionally biased region" description="Low complexity" evidence="5">
    <location>
        <begin position="518"/>
        <end position="540"/>
    </location>
</feature>
<feature type="compositionally biased region" description="Low complexity" evidence="5">
    <location>
        <begin position="562"/>
        <end position="579"/>
    </location>
</feature>
<dbReference type="Pfam" id="PF18911">
    <property type="entry name" value="PKD_4"/>
    <property type="match status" value="4"/>
</dbReference>
<dbReference type="Gene3D" id="3.90.1720.10">
    <property type="entry name" value="endopeptidase domain like (from Nostoc punctiforme)"/>
    <property type="match status" value="1"/>
</dbReference>
<feature type="domain" description="PKD" evidence="7">
    <location>
        <begin position="468"/>
        <end position="521"/>
    </location>
</feature>
<feature type="region of interest" description="Disordered" evidence="5">
    <location>
        <begin position="517"/>
        <end position="589"/>
    </location>
</feature>
<feature type="compositionally biased region" description="Low complexity" evidence="5">
    <location>
        <begin position="758"/>
        <end position="791"/>
    </location>
</feature>
<evidence type="ECO:0000256" key="2">
    <source>
        <dbReference type="ARBA" id="ARBA00022670"/>
    </source>
</evidence>
<dbReference type="RefSeq" id="WP_095645142.1">
    <property type="nucleotide sequence ID" value="NZ_LMVP01000401.1"/>
</dbReference>
<dbReference type="InterPro" id="IPR038765">
    <property type="entry name" value="Papain-like_cys_pep_sf"/>
</dbReference>
<dbReference type="AlphaFoldDB" id="A0A2A2HR21"/>
<keyword evidence="6" id="KW-0472">Membrane</keyword>
<feature type="domain" description="PKD" evidence="7">
    <location>
        <begin position="204"/>
        <end position="263"/>
    </location>
</feature>
<evidence type="ECO:0000256" key="3">
    <source>
        <dbReference type="ARBA" id="ARBA00022801"/>
    </source>
</evidence>
<dbReference type="PANTHER" id="PTHR36842:SF1">
    <property type="entry name" value="PROTEIN TOLB"/>
    <property type="match status" value="1"/>
</dbReference>
<protein>
    <recommendedName>
        <fullName evidence="11">Cell surface protein</fullName>
    </recommendedName>
</protein>
<dbReference type="Proteomes" id="UP000218164">
    <property type="component" value="Unassembled WGS sequence"/>
</dbReference>
<keyword evidence="6" id="KW-0812">Transmembrane</keyword>
<gene>
    <name evidence="9" type="ORF">ASJ81_08320</name>
</gene>
<evidence type="ECO:0000259" key="8">
    <source>
        <dbReference type="PROSITE" id="PS51935"/>
    </source>
</evidence>
<name>A0A2A2HR21_9EURY</name>
<comment type="similarity">
    <text evidence="1">Belongs to the peptidase C40 family.</text>
</comment>
<keyword evidence="6" id="KW-1133">Transmembrane helix</keyword>
<proteinExistence type="inferred from homology"/>
<evidence type="ECO:0000256" key="6">
    <source>
        <dbReference type="SAM" id="Phobius"/>
    </source>
</evidence>
<evidence type="ECO:0000256" key="4">
    <source>
        <dbReference type="ARBA" id="ARBA00022807"/>
    </source>
</evidence>
<evidence type="ECO:0000256" key="1">
    <source>
        <dbReference type="ARBA" id="ARBA00007074"/>
    </source>
</evidence>
<dbReference type="InterPro" id="IPR026453">
    <property type="entry name" value="PGF_pre_PGF"/>
</dbReference>
<comment type="caution">
    <text evidence="9">The sequence shown here is derived from an EMBL/GenBank/DDBJ whole genome shotgun (WGS) entry which is preliminary data.</text>
</comment>
<feature type="domain" description="NlpC/P60" evidence="8">
    <location>
        <begin position="30"/>
        <end position="167"/>
    </location>
</feature>
<keyword evidence="4" id="KW-0788">Thiol protease</keyword>
<feature type="compositionally biased region" description="Acidic residues" evidence="5">
    <location>
        <begin position="541"/>
        <end position="561"/>
    </location>
</feature>
<dbReference type="SMART" id="SM00089">
    <property type="entry name" value="PKD"/>
    <property type="match status" value="4"/>
</dbReference>
<accession>A0A2A2HR21</accession>
<keyword evidence="3" id="KW-0378">Hydrolase</keyword>
<keyword evidence="10" id="KW-1185">Reference proteome</keyword>
<dbReference type="GO" id="GO:0008234">
    <property type="term" value="F:cysteine-type peptidase activity"/>
    <property type="evidence" value="ECO:0007669"/>
    <property type="project" value="UniProtKB-KW"/>
</dbReference>
<dbReference type="InterPro" id="IPR013783">
    <property type="entry name" value="Ig-like_fold"/>
</dbReference>
<feature type="region of interest" description="Disordered" evidence="5">
    <location>
        <begin position="758"/>
        <end position="792"/>
    </location>
</feature>
<feature type="domain" description="PKD" evidence="7">
    <location>
        <begin position="382"/>
        <end position="429"/>
    </location>
</feature>
<dbReference type="NCBIfam" id="TIGR04213">
    <property type="entry name" value="PGF_pre_PGF"/>
    <property type="match status" value="1"/>
</dbReference>
<evidence type="ECO:0000259" key="7">
    <source>
        <dbReference type="PROSITE" id="PS50093"/>
    </source>
</evidence>
<dbReference type="InterPro" id="IPR000601">
    <property type="entry name" value="PKD_dom"/>
</dbReference>
<dbReference type="SUPFAM" id="SSF49299">
    <property type="entry name" value="PKD domain"/>
    <property type="match status" value="4"/>
</dbReference>
<dbReference type="CDD" id="cd00146">
    <property type="entry name" value="PKD"/>
    <property type="match status" value="4"/>
</dbReference>
<dbReference type="Pfam" id="PF00877">
    <property type="entry name" value="NLPC_P60"/>
    <property type="match status" value="1"/>
</dbReference>
<evidence type="ECO:0000256" key="5">
    <source>
        <dbReference type="SAM" id="MobiDB-lite"/>
    </source>
</evidence>
<feature type="transmembrane region" description="Helical" evidence="6">
    <location>
        <begin position="800"/>
        <end position="817"/>
    </location>
</feature>
<dbReference type="FunFam" id="2.60.40.10:FF:000270">
    <property type="entry name" value="Cell surface protein"/>
    <property type="match status" value="4"/>
</dbReference>
<dbReference type="PROSITE" id="PS51935">
    <property type="entry name" value="NLPC_P60"/>
    <property type="match status" value="1"/>
</dbReference>
<dbReference type="InterPro" id="IPR035986">
    <property type="entry name" value="PKD_dom_sf"/>
</dbReference>
<dbReference type="PANTHER" id="PTHR36842">
    <property type="entry name" value="PROTEIN TOLB HOMOLOG"/>
    <property type="match status" value="1"/>
</dbReference>
<dbReference type="PROSITE" id="PS50093">
    <property type="entry name" value="PKD"/>
    <property type="match status" value="4"/>
</dbReference>
<sequence>MKIKKYQLIAILLVAILIAFIPLVSAAPAGTSESTVVAAAKGWIGVKSVHGGNSRSGIDCSHLVYQVYKQAGAKDIVFQTVPNMKKNAYYVTTASPKPGDVIFWKKDITKNNRNYWLTSHVGIYIGSGQFIDTSFETKTVTTESISGVYQEGMPYYAKWNSGGSDDTDSDETPDNNDVNVPVAAFSMSPTSGKAPLNVAFTDKSTDATSWAWSFGDGSTSTEKNPKHTYSEAGNYNVVLTVNNEKGSNSKTQKLIVQSEPAPEKVFPVANFNADTMSGSAPLSVRFTDISQNANEWNWNFGDGATSNEKSPAHTYVSAGNYKVVLTVNNGNGSSSKALSITVKGEPDQEKILPVANFNADTISGPAPLSVQFTDISQNANEWNWDFGDGATSTEQNPDYTYFSAGNYTVVLTVNNENGSSSKTLNINVEGEPDQEETLPVADFDADTTSGYAPLDVQFTDLSQNANEWYWNFGDGNTSTEQDPLHIYSSAGNYDVNLTVVNENKTSSKITTINVLEESNSSDSNSNSNTIGNSDSNSESDSNSDSDSNSESDSSSDSDSDSNSDSSGEGHSHKSGSSSGSIGGSPEPASNVQVKENLQNFIASGKDVNFNFTNNVTCVESITFRSIKTVGKTTTIVEELKNKSSLVSKLPEGIVYKSFNIWVGNGGYGNSKNIESSSVNFKVNTSWVNENNINKSSILLDWYDDEKKEWIELPVNLTGEDDQFLHFTANVPGYSSFAITGTKDEGNIINAKLAQTATNNTTGSNAGNTASISEGSNASNNSSNSANTIENNVTEESTKSPGFSIISGIICLFCIFLYRSKKR</sequence>
<evidence type="ECO:0000313" key="10">
    <source>
        <dbReference type="Proteomes" id="UP000218164"/>
    </source>
</evidence>
<feature type="domain" description="PKD" evidence="7">
    <location>
        <begin position="296"/>
        <end position="342"/>
    </location>
</feature>
<evidence type="ECO:0008006" key="11">
    <source>
        <dbReference type="Google" id="ProtNLM"/>
    </source>
</evidence>
<organism evidence="9 10">
    <name type="scientific">Methanosarcina spelaei</name>
    <dbReference type="NCBI Taxonomy" id="1036679"/>
    <lineage>
        <taxon>Archaea</taxon>
        <taxon>Methanobacteriati</taxon>
        <taxon>Methanobacteriota</taxon>
        <taxon>Stenosarchaea group</taxon>
        <taxon>Methanomicrobia</taxon>
        <taxon>Methanosarcinales</taxon>
        <taxon>Methanosarcinaceae</taxon>
        <taxon>Methanosarcina</taxon>
    </lineage>
</organism>
<dbReference type="EMBL" id="LMVP01000401">
    <property type="protein sequence ID" value="PAV11949.1"/>
    <property type="molecule type" value="Genomic_DNA"/>
</dbReference>
<dbReference type="SUPFAM" id="SSF54001">
    <property type="entry name" value="Cysteine proteinases"/>
    <property type="match status" value="1"/>
</dbReference>
<dbReference type="GO" id="GO:0006508">
    <property type="term" value="P:proteolysis"/>
    <property type="evidence" value="ECO:0007669"/>
    <property type="project" value="UniProtKB-KW"/>
</dbReference>
<evidence type="ECO:0000313" key="9">
    <source>
        <dbReference type="EMBL" id="PAV11949.1"/>
    </source>
</evidence>
<keyword evidence="2" id="KW-0645">Protease</keyword>